<dbReference type="AlphaFoldDB" id="A0A2A7SHX9"/>
<sequence length="293" mass="32090">MPTLSELFVYPIKSCAGISLTRATLLESGLEYDRTWLIVEPSGSMITQRTHPRLALVKIAIGETELLIEAPGMPPLRTPLDARALGDAPRLSVTVWKDSMEALDTGEATARWFSAFLGLTVRLVRFAPEVRREVTRKWTGELSTHTQFADGFPVMVIGQASLDDLNARLGQRGVPAVPMNRFRPNLVISGLDAYEEDYVEHLDIEAASGPIRLRLVKLCTRCPVPDVDQTLGGPNPQHPHEPLDTMSGYRANERFDGQLTFGKHGVLVVADSGAGPRVLEVGQPLEAEIGFDA</sequence>
<dbReference type="PROSITE" id="PS51340">
    <property type="entry name" value="MOSC"/>
    <property type="match status" value="1"/>
</dbReference>
<dbReference type="InterPro" id="IPR011037">
    <property type="entry name" value="Pyrv_Knase-like_insert_dom_sf"/>
</dbReference>
<accession>A0A2A7SHX9</accession>
<protein>
    <submittedName>
        <fullName evidence="2">MOSC domain-containing protein</fullName>
    </submittedName>
</protein>
<proteinExistence type="predicted"/>
<evidence type="ECO:0000313" key="2">
    <source>
        <dbReference type="EMBL" id="PEH43267.1"/>
    </source>
</evidence>
<dbReference type="InterPro" id="IPR005302">
    <property type="entry name" value="MoCF_Sase_C"/>
</dbReference>
<dbReference type="GO" id="GO:0030151">
    <property type="term" value="F:molybdenum ion binding"/>
    <property type="evidence" value="ECO:0007669"/>
    <property type="project" value="InterPro"/>
</dbReference>
<dbReference type="GO" id="GO:0030170">
    <property type="term" value="F:pyridoxal phosphate binding"/>
    <property type="evidence" value="ECO:0007669"/>
    <property type="project" value="InterPro"/>
</dbReference>
<dbReference type="Pfam" id="PF03476">
    <property type="entry name" value="MOSC_N"/>
    <property type="match status" value="1"/>
</dbReference>
<dbReference type="EMBL" id="PDDY01000001">
    <property type="protein sequence ID" value="PEH43267.1"/>
    <property type="molecule type" value="Genomic_DNA"/>
</dbReference>
<dbReference type="PANTHER" id="PTHR14237:SF19">
    <property type="entry name" value="MITOCHONDRIAL AMIDOXIME REDUCING COMPONENT 1"/>
    <property type="match status" value="1"/>
</dbReference>
<dbReference type="GO" id="GO:0003824">
    <property type="term" value="F:catalytic activity"/>
    <property type="evidence" value="ECO:0007669"/>
    <property type="project" value="InterPro"/>
</dbReference>
<gene>
    <name evidence="2" type="ORF">CRM94_14535</name>
</gene>
<comment type="caution">
    <text evidence="2">The sequence shown here is derived from an EMBL/GenBank/DDBJ whole genome shotgun (WGS) entry which is preliminary data.</text>
</comment>
<dbReference type="SUPFAM" id="SSF141673">
    <property type="entry name" value="MOSC N-terminal domain-like"/>
    <property type="match status" value="1"/>
</dbReference>
<organism evidence="2 3">
    <name type="scientific">Burkholderia gladioli</name>
    <name type="common">Pseudomonas marginata</name>
    <name type="synonym">Phytomonas marginata</name>
    <dbReference type="NCBI Taxonomy" id="28095"/>
    <lineage>
        <taxon>Bacteria</taxon>
        <taxon>Pseudomonadati</taxon>
        <taxon>Pseudomonadota</taxon>
        <taxon>Betaproteobacteria</taxon>
        <taxon>Burkholderiales</taxon>
        <taxon>Burkholderiaceae</taxon>
        <taxon>Burkholderia</taxon>
    </lineage>
</organism>
<evidence type="ECO:0000259" key="1">
    <source>
        <dbReference type="PROSITE" id="PS51340"/>
    </source>
</evidence>
<dbReference type="Pfam" id="PF03473">
    <property type="entry name" value="MOSC"/>
    <property type="match status" value="1"/>
</dbReference>
<dbReference type="RefSeq" id="WP_098152999.1">
    <property type="nucleotide sequence ID" value="NZ_CADETB010000005.1"/>
</dbReference>
<dbReference type="InterPro" id="IPR005303">
    <property type="entry name" value="MOCOS_middle"/>
</dbReference>
<dbReference type="SUPFAM" id="SSF50800">
    <property type="entry name" value="PK beta-barrel domain-like"/>
    <property type="match status" value="1"/>
</dbReference>
<evidence type="ECO:0000313" key="3">
    <source>
        <dbReference type="Proteomes" id="UP000220629"/>
    </source>
</evidence>
<reference evidence="3" key="1">
    <citation type="submission" date="2017-09" db="EMBL/GenBank/DDBJ databases">
        <title>FDA dAtabase for Regulatory Grade micrObial Sequences (FDA-ARGOS): Supporting development and validation of Infectious Disease Dx tests.</title>
        <authorList>
            <person name="Minogue T."/>
            <person name="Wolcott M."/>
            <person name="Wasieloski L."/>
            <person name="Aguilar W."/>
            <person name="Moore D."/>
            <person name="Tallon L."/>
            <person name="Sadzewicz L."/>
            <person name="Ott S."/>
            <person name="Zhao X."/>
            <person name="Nagaraj S."/>
            <person name="Vavikolanu K."/>
            <person name="Aluvathingal J."/>
            <person name="Nadendla S."/>
            <person name="Sichtig H."/>
        </authorList>
    </citation>
    <scope>NUCLEOTIDE SEQUENCE [LARGE SCALE GENOMIC DNA]</scope>
    <source>
        <strain evidence="3">FDAARGOS_390</strain>
    </source>
</reference>
<feature type="domain" description="MOSC" evidence="1">
    <location>
        <begin position="121"/>
        <end position="288"/>
    </location>
</feature>
<dbReference type="PANTHER" id="PTHR14237">
    <property type="entry name" value="MOLYBDOPTERIN COFACTOR SULFURASE MOSC"/>
    <property type="match status" value="1"/>
</dbReference>
<name>A0A2A7SHX9_BURGA</name>
<dbReference type="Proteomes" id="UP000220629">
    <property type="component" value="Unassembled WGS sequence"/>
</dbReference>